<dbReference type="SMART" id="SM00530">
    <property type="entry name" value="HTH_XRE"/>
    <property type="match status" value="1"/>
</dbReference>
<keyword evidence="1" id="KW-0238">DNA-binding</keyword>
<organism evidence="4 5">
    <name type="scientific">Methanoculleus taiwanensis</name>
    <dbReference type="NCBI Taxonomy" id="1550565"/>
    <lineage>
        <taxon>Archaea</taxon>
        <taxon>Methanobacteriati</taxon>
        <taxon>Methanobacteriota</taxon>
        <taxon>Stenosarchaea group</taxon>
        <taxon>Methanomicrobia</taxon>
        <taxon>Methanomicrobiales</taxon>
        <taxon>Methanomicrobiaceae</taxon>
        <taxon>Methanoculleus</taxon>
    </lineage>
</organism>
<gene>
    <name evidence="4" type="ORF">ABH15_10695</name>
</gene>
<feature type="domain" description="HTH cro/C1-type" evidence="3">
    <location>
        <begin position="82"/>
        <end position="137"/>
    </location>
</feature>
<feature type="region of interest" description="Disordered" evidence="2">
    <location>
        <begin position="39"/>
        <end position="64"/>
    </location>
</feature>
<dbReference type="Pfam" id="PF26602">
    <property type="entry name" value="HVO_2718_N"/>
    <property type="match status" value="1"/>
</dbReference>
<dbReference type="OrthoDB" id="11138at2157"/>
<accession>A0A498H0Z3</accession>
<reference evidence="4 5" key="1">
    <citation type="journal article" date="2015" name="Int. J. Syst. Evol. Microbiol.">
        <title>Methanoculleus taiwanensis sp. nov., a methanogen isolated from deep marine sediment at the deformation front area near Taiwan.</title>
        <authorList>
            <person name="Weng C.Y."/>
            <person name="Chen S.C."/>
            <person name="Lai M.C."/>
            <person name="Wu S.Y."/>
            <person name="Lin S."/>
            <person name="Yang T.F."/>
            <person name="Chen P.C."/>
        </authorList>
    </citation>
    <scope>NUCLEOTIDE SEQUENCE [LARGE SCALE GENOMIC DNA]</scope>
    <source>
        <strain evidence="4 5">CYW4</strain>
    </source>
</reference>
<dbReference type="CDD" id="cd00093">
    <property type="entry name" value="HTH_XRE"/>
    <property type="match status" value="1"/>
</dbReference>
<dbReference type="EMBL" id="LHQS01000003">
    <property type="protein sequence ID" value="RXE55536.1"/>
    <property type="molecule type" value="Genomic_DNA"/>
</dbReference>
<dbReference type="SUPFAM" id="SSF47413">
    <property type="entry name" value="lambda repressor-like DNA-binding domains"/>
    <property type="match status" value="1"/>
</dbReference>
<dbReference type="InterPro" id="IPR001387">
    <property type="entry name" value="Cro/C1-type_HTH"/>
</dbReference>
<dbReference type="PANTHER" id="PTHR10245">
    <property type="entry name" value="ENDOTHELIAL DIFFERENTIATION-RELATED FACTOR 1 MULTIPROTEIN BRIDGING FACTOR 1"/>
    <property type="match status" value="1"/>
</dbReference>
<dbReference type="AlphaFoldDB" id="A0A498H0Z3"/>
<dbReference type="PANTHER" id="PTHR10245:SF15">
    <property type="entry name" value="ENDOTHELIAL DIFFERENTIATION-RELATED FACTOR 1"/>
    <property type="match status" value="1"/>
</dbReference>
<dbReference type="NCBIfam" id="TIGR00270">
    <property type="entry name" value="multiprotein bridging factor aMBF1"/>
    <property type="match status" value="1"/>
</dbReference>
<evidence type="ECO:0000256" key="1">
    <source>
        <dbReference type="ARBA" id="ARBA00023125"/>
    </source>
</evidence>
<dbReference type="InterPro" id="IPR010982">
    <property type="entry name" value="Lambda_DNA-bd_dom_sf"/>
</dbReference>
<evidence type="ECO:0000256" key="2">
    <source>
        <dbReference type="SAM" id="MobiDB-lite"/>
    </source>
</evidence>
<comment type="caution">
    <text evidence="4">The sequence shown here is derived from an EMBL/GenBank/DDBJ whole genome shotgun (WGS) entry which is preliminary data.</text>
</comment>
<sequence>MQCELCGAPIHGPSKTVQVEGAELCVCIKCAKYGKEIQQSRRGGAPVRRPGVPAASTPQPRRRPRDVFDLIEGEIVDDYAERIRAAREEKEWSTLDLAHATKEREILIKKIEKGDLIPEDAVRRKLERALGIKLIDSAADETEVRGGGRMATTVGDVISFKKIRK</sequence>
<keyword evidence="5" id="KW-1185">Reference proteome</keyword>
<evidence type="ECO:0000313" key="4">
    <source>
        <dbReference type="EMBL" id="RXE55536.1"/>
    </source>
</evidence>
<name>A0A498H0Z3_9EURY</name>
<dbReference type="GO" id="GO:0003677">
    <property type="term" value="F:DNA binding"/>
    <property type="evidence" value="ECO:0007669"/>
    <property type="project" value="UniProtKB-KW"/>
</dbReference>
<protein>
    <submittedName>
        <fullName evidence="4">XRE family transcriptional regulator</fullName>
    </submittedName>
</protein>
<dbReference type="InterPro" id="IPR058562">
    <property type="entry name" value="MJ0586_N"/>
</dbReference>
<dbReference type="Proteomes" id="UP000290932">
    <property type="component" value="Unassembled WGS sequence"/>
</dbReference>
<dbReference type="Gene3D" id="1.10.260.40">
    <property type="entry name" value="lambda repressor-like DNA-binding domains"/>
    <property type="match status" value="1"/>
</dbReference>
<feature type="compositionally biased region" description="Low complexity" evidence="2">
    <location>
        <begin position="41"/>
        <end position="55"/>
    </location>
</feature>
<evidence type="ECO:0000259" key="3">
    <source>
        <dbReference type="SMART" id="SM00530"/>
    </source>
</evidence>
<dbReference type="InterPro" id="IPR004451">
    <property type="entry name" value="MJ0586"/>
</dbReference>
<proteinExistence type="predicted"/>
<evidence type="ECO:0000313" key="5">
    <source>
        <dbReference type="Proteomes" id="UP000290932"/>
    </source>
</evidence>